<keyword evidence="3" id="KW-1185">Reference proteome</keyword>
<feature type="domain" description="Saccharopine dehydrogenase NADP binding" evidence="1">
    <location>
        <begin position="5"/>
        <end position="105"/>
    </location>
</feature>
<dbReference type="AlphaFoldDB" id="A0A5B8U4C6"/>
<dbReference type="PANTHER" id="PTHR43781">
    <property type="entry name" value="SACCHAROPINE DEHYDROGENASE"/>
    <property type="match status" value="1"/>
</dbReference>
<dbReference type="InterPro" id="IPR005097">
    <property type="entry name" value="Sacchrp_dh_NADP-bd"/>
</dbReference>
<accession>A0A5B8U4C6</accession>
<dbReference type="InterPro" id="IPR036291">
    <property type="entry name" value="NAD(P)-bd_dom_sf"/>
</dbReference>
<evidence type="ECO:0000313" key="3">
    <source>
        <dbReference type="Proteomes" id="UP000321805"/>
    </source>
</evidence>
<proteinExistence type="predicted"/>
<dbReference type="OrthoDB" id="4369409at2"/>
<dbReference type="RefSeq" id="WP_146918527.1">
    <property type="nucleotide sequence ID" value="NZ_CP042430.1"/>
</dbReference>
<dbReference type="Gene3D" id="3.40.50.720">
    <property type="entry name" value="NAD(P)-binding Rossmann-like Domain"/>
    <property type="match status" value="1"/>
</dbReference>
<dbReference type="Pfam" id="PF03435">
    <property type="entry name" value="Sacchrp_dh_NADP"/>
    <property type="match status" value="1"/>
</dbReference>
<reference evidence="2 3" key="1">
    <citation type="journal article" date="2018" name="J. Microbiol.">
        <title>Baekduia soli gen. nov., sp. nov., a novel bacterium isolated from the soil of Baekdu Mountain and proposal of a novel family name, Baekduiaceae fam. nov.</title>
        <authorList>
            <person name="An D.S."/>
            <person name="Siddiqi M.Z."/>
            <person name="Kim K.H."/>
            <person name="Yu H.S."/>
            <person name="Im W.T."/>
        </authorList>
    </citation>
    <scope>NUCLEOTIDE SEQUENCE [LARGE SCALE GENOMIC DNA]</scope>
    <source>
        <strain evidence="2 3">BR7-21</strain>
    </source>
</reference>
<sequence length="372" mass="37125">MAGRIVLLGATGYTGELTARELAGRGERPVLAGRDADRVRALADGLGGLDWAVADVGGPQGTAAVRALLEAGDVLVSTVGPFTRLGAPAVEAAIDAGAHYLDSTGEAPFIRRVFASWGPRAAAAGSVLLTAMGYDWVPGNLAGALALREAGEGAVQVQIGYFTTGGAMGPSAMSGGTRASAAGVLLGPSFAFRGGRLVGERGGARARSFGVKGKARRAISAGSTEHFALPRSYPGLRDVDVFLGWFGGASDAVRAVSAATALLTRVPGVREVLGTALGRVVTGSSGGPGPEARALSGSYVVAEARDAGHRLLATAVLEGVNGYDFTAGMLAWGAHAVAAGRARGAGALGPVEAFGLDALSVGVQAAGLRRIA</sequence>
<evidence type="ECO:0000259" key="1">
    <source>
        <dbReference type="Pfam" id="PF03435"/>
    </source>
</evidence>
<name>A0A5B8U4C6_9ACTN</name>
<dbReference type="PANTHER" id="PTHR43781:SF1">
    <property type="entry name" value="SACCHAROPINE DEHYDROGENASE"/>
    <property type="match status" value="1"/>
</dbReference>
<dbReference type="EMBL" id="CP042430">
    <property type="protein sequence ID" value="QEC47735.1"/>
    <property type="molecule type" value="Genomic_DNA"/>
</dbReference>
<gene>
    <name evidence="2" type="ORF">FSW04_09215</name>
</gene>
<organism evidence="2 3">
    <name type="scientific">Baekduia soli</name>
    <dbReference type="NCBI Taxonomy" id="496014"/>
    <lineage>
        <taxon>Bacteria</taxon>
        <taxon>Bacillati</taxon>
        <taxon>Actinomycetota</taxon>
        <taxon>Thermoleophilia</taxon>
        <taxon>Solirubrobacterales</taxon>
        <taxon>Baekduiaceae</taxon>
        <taxon>Baekduia</taxon>
    </lineage>
</organism>
<dbReference type="SUPFAM" id="SSF51735">
    <property type="entry name" value="NAD(P)-binding Rossmann-fold domains"/>
    <property type="match status" value="1"/>
</dbReference>
<evidence type="ECO:0000313" key="2">
    <source>
        <dbReference type="EMBL" id="QEC47735.1"/>
    </source>
</evidence>
<dbReference type="KEGG" id="bsol:FSW04_09215"/>
<protein>
    <submittedName>
        <fullName evidence="2">Saccharopine dehydrogenase</fullName>
    </submittedName>
</protein>
<dbReference type="Proteomes" id="UP000321805">
    <property type="component" value="Chromosome"/>
</dbReference>